<feature type="compositionally biased region" description="Basic and acidic residues" evidence="1">
    <location>
        <begin position="117"/>
        <end position="137"/>
    </location>
</feature>
<accession>A0AA39PQL7</accession>
<dbReference type="AlphaFoldDB" id="A0AA39PQL7"/>
<feature type="compositionally biased region" description="Polar residues" evidence="1">
    <location>
        <begin position="336"/>
        <end position="347"/>
    </location>
</feature>
<feature type="compositionally biased region" description="Basic and acidic residues" evidence="1">
    <location>
        <begin position="326"/>
        <end position="335"/>
    </location>
</feature>
<evidence type="ECO:0000256" key="1">
    <source>
        <dbReference type="SAM" id="MobiDB-lite"/>
    </source>
</evidence>
<protein>
    <submittedName>
        <fullName evidence="2">Uncharacterized protein</fullName>
    </submittedName>
</protein>
<name>A0AA39PQL7_9AGAR</name>
<feature type="compositionally biased region" description="Low complexity" evidence="1">
    <location>
        <begin position="349"/>
        <end position="358"/>
    </location>
</feature>
<sequence>MTNIAPAATAPTRVRRTHKSDAVNEALRTLPLGERLARNADIETRNEARHIKHFDHVSDPVTHADDASDTESTITIDNSERASLRSPGVFSLYSKYPKSIVAWLAAEDMKEKKKREAPKSTEETREAKRRCKDGSDLRPRVLGTQQQVSFQQILYDTDDARIHIPLPFFTNKSLHYIAVNAAILPTRKVNALENDKKGFNIIDIEVLTPTLGKELSMDYGLHAEAAGNFYRFQRSRDPQGSRGSHSSWYESHISFFDRQPDKIEFWDSIKALELELRLERLSTPTEFDLEYYVRRYDEVKNNARLRAVLKEEMEREIQASVEARMRDFKAKEQRRPSGSYSNRSTRPFSAGSGKSGSAPSCIVCEGPHIVTRHYDGSVSTKPRWAQLRGNDVFTPDGRRICIAYNLRSSRSCTHGADRVHVCSLCGRSDHEALSGVCRSTST</sequence>
<evidence type="ECO:0000313" key="3">
    <source>
        <dbReference type="Proteomes" id="UP001175227"/>
    </source>
</evidence>
<dbReference type="Proteomes" id="UP001175227">
    <property type="component" value="Unassembled WGS sequence"/>
</dbReference>
<proteinExistence type="predicted"/>
<gene>
    <name evidence="2" type="ORF">IW261DRAFT_1638191</name>
</gene>
<organism evidence="2 3">
    <name type="scientific">Armillaria novae-zelandiae</name>
    <dbReference type="NCBI Taxonomy" id="153914"/>
    <lineage>
        <taxon>Eukaryota</taxon>
        <taxon>Fungi</taxon>
        <taxon>Dikarya</taxon>
        <taxon>Basidiomycota</taxon>
        <taxon>Agaricomycotina</taxon>
        <taxon>Agaricomycetes</taxon>
        <taxon>Agaricomycetidae</taxon>
        <taxon>Agaricales</taxon>
        <taxon>Marasmiineae</taxon>
        <taxon>Physalacriaceae</taxon>
        <taxon>Armillaria</taxon>
    </lineage>
</organism>
<keyword evidence="3" id="KW-1185">Reference proteome</keyword>
<feature type="region of interest" description="Disordered" evidence="1">
    <location>
        <begin position="111"/>
        <end position="137"/>
    </location>
</feature>
<dbReference type="EMBL" id="JAUEPR010000002">
    <property type="protein sequence ID" value="KAK0488409.1"/>
    <property type="molecule type" value="Genomic_DNA"/>
</dbReference>
<reference evidence="2" key="1">
    <citation type="submission" date="2023-06" db="EMBL/GenBank/DDBJ databases">
        <authorList>
            <consortium name="Lawrence Berkeley National Laboratory"/>
            <person name="Ahrendt S."/>
            <person name="Sahu N."/>
            <person name="Indic B."/>
            <person name="Wong-Bajracharya J."/>
            <person name="Merenyi Z."/>
            <person name="Ke H.-M."/>
            <person name="Monk M."/>
            <person name="Kocsube S."/>
            <person name="Drula E."/>
            <person name="Lipzen A."/>
            <person name="Balint B."/>
            <person name="Henrissat B."/>
            <person name="Andreopoulos B."/>
            <person name="Martin F.M."/>
            <person name="Harder C.B."/>
            <person name="Rigling D."/>
            <person name="Ford K.L."/>
            <person name="Foster G.D."/>
            <person name="Pangilinan J."/>
            <person name="Papanicolaou A."/>
            <person name="Barry K."/>
            <person name="LaButti K."/>
            <person name="Viragh M."/>
            <person name="Koriabine M."/>
            <person name="Yan M."/>
            <person name="Riley R."/>
            <person name="Champramary S."/>
            <person name="Plett K.L."/>
            <person name="Tsai I.J."/>
            <person name="Slot J."/>
            <person name="Sipos G."/>
            <person name="Plett J."/>
            <person name="Nagy L.G."/>
            <person name="Grigoriev I.V."/>
        </authorList>
    </citation>
    <scope>NUCLEOTIDE SEQUENCE</scope>
    <source>
        <strain evidence="2">ICMP 16352</strain>
    </source>
</reference>
<comment type="caution">
    <text evidence="2">The sequence shown here is derived from an EMBL/GenBank/DDBJ whole genome shotgun (WGS) entry which is preliminary data.</text>
</comment>
<evidence type="ECO:0000313" key="2">
    <source>
        <dbReference type="EMBL" id="KAK0488409.1"/>
    </source>
</evidence>
<feature type="region of interest" description="Disordered" evidence="1">
    <location>
        <begin position="326"/>
        <end position="358"/>
    </location>
</feature>